<feature type="compositionally biased region" description="Basic and acidic residues" evidence="1">
    <location>
        <begin position="33"/>
        <end position="43"/>
    </location>
</feature>
<accession>A0A6A7ATE1</accession>
<gene>
    <name evidence="2" type="ORF">T440DRAFT_460055</name>
</gene>
<dbReference type="OrthoDB" id="10571276at2759"/>
<dbReference type="Proteomes" id="UP000799423">
    <property type="component" value="Unassembled WGS sequence"/>
</dbReference>
<dbReference type="EMBL" id="MU006344">
    <property type="protein sequence ID" value="KAF2845627.1"/>
    <property type="molecule type" value="Genomic_DNA"/>
</dbReference>
<proteinExistence type="predicted"/>
<dbReference type="AlphaFoldDB" id="A0A6A7ATE1"/>
<sequence length="86" mass="9309">MNTATATATQTWQGITLNSKSSNSSMQATVDSQEIKRDGRGKSSAESWENDAFLKPAKYANQVREVTKKIEGAQEAGGDDGEGRRE</sequence>
<keyword evidence="3" id="KW-1185">Reference proteome</keyword>
<organism evidence="2 3">
    <name type="scientific">Plenodomus tracheiphilus IPT5</name>
    <dbReference type="NCBI Taxonomy" id="1408161"/>
    <lineage>
        <taxon>Eukaryota</taxon>
        <taxon>Fungi</taxon>
        <taxon>Dikarya</taxon>
        <taxon>Ascomycota</taxon>
        <taxon>Pezizomycotina</taxon>
        <taxon>Dothideomycetes</taxon>
        <taxon>Pleosporomycetidae</taxon>
        <taxon>Pleosporales</taxon>
        <taxon>Pleosporineae</taxon>
        <taxon>Leptosphaeriaceae</taxon>
        <taxon>Plenodomus</taxon>
    </lineage>
</organism>
<reference evidence="2" key="1">
    <citation type="submission" date="2020-01" db="EMBL/GenBank/DDBJ databases">
        <authorList>
            <consortium name="DOE Joint Genome Institute"/>
            <person name="Haridas S."/>
            <person name="Albert R."/>
            <person name="Binder M."/>
            <person name="Bloem J."/>
            <person name="Labutti K."/>
            <person name="Salamov A."/>
            <person name="Andreopoulos B."/>
            <person name="Baker S.E."/>
            <person name="Barry K."/>
            <person name="Bills G."/>
            <person name="Bluhm B.H."/>
            <person name="Cannon C."/>
            <person name="Castanera R."/>
            <person name="Culley D.E."/>
            <person name="Daum C."/>
            <person name="Ezra D."/>
            <person name="Gonzalez J.B."/>
            <person name="Henrissat B."/>
            <person name="Kuo A."/>
            <person name="Liang C."/>
            <person name="Lipzen A."/>
            <person name="Lutzoni F."/>
            <person name="Magnuson J."/>
            <person name="Mondo S."/>
            <person name="Nolan M."/>
            <person name="Ohm R."/>
            <person name="Pangilinan J."/>
            <person name="Park H.-J."/>
            <person name="Ramirez L."/>
            <person name="Alfaro M."/>
            <person name="Sun H."/>
            <person name="Tritt A."/>
            <person name="Yoshinaga Y."/>
            <person name="Zwiers L.-H."/>
            <person name="Turgeon B.G."/>
            <person name="Goodwin S.B."/>
            <person name="Spatafora J.W."/>
            <person name="Crous P.W."/>
            <person name="Grigoriev I.V."/>
        </authorList>
    </citation>
    <scope>NUCLEOTIDE SEQUENCE</scope>
    <source>
        <strain evidence="2">IPT5</strain>
    </source>
</reference>
<name>A0A6A7ATE1_9PLEO</name>
<protein>
    <submittedName>
        <fullName evidence="2">Uncharacterized protein</fullName>
    </submittedName>
</protein>
<feature type="compositionally biased region" description="Polar residues" evidence="1">
    <location>
        <begin position="17"/>
        <end position="32"/>
    </location>
</feature>
<evidence type="ECO:0000313" key="3">
    <source>
        <dbReference type="Proteomes" id="UP000799423"/>
    </source>
</evidence>
<feature type="region of interest" description="Disordered" evidence="1">
    <location>
        <begin position="17"/>
        <end position="58"/>
    </location>
</feature>
<evidence type="ECO:0000313" key="2">
    <source>
        <dbReference type="EMBL" id="KAF2845627.1"/>
    </source>
</evidence>
<evidence type="ECO:0000256" key="1">
    <source>
        <dbReference type="SAM" id="MobiDB-lite"/>
    </source>
</evidence>